<dbReference type="Gene3D" id="3.90.700.10">
    <property type="entry name" value="Succinate dehydrogenase/fumarate reductase flavoprotein, catalytic domain"/>
    <property type="match status" value="1"/>
</dbReference>
<dbReference type="Gene3D" id="3.90.1010.20">
    <property type="match status" value="1"/>
</dbReference>
<comment type="cofactor">
    <cofactor evidence="1">
        <name>FMN</name>
        <dbReference type="ChEBI" id="CHEBI:58210"/>
    </cofactor>
</comment>
<dbReference type="InterPro" id="IPR007329">
    <property type="entry name" value="FMN-bd"/>
</dbReference>
<protein>
    <recommendedName>
        <fullName evidence="4">Urocanate reductase</fullName>
        <ecNumber evidence="3">1.3.99.33</ecNumber>
    </recommendedName>
</protein>
<evidence type="ECO:0000256" key="2">
    <source>
        <dbReference type="ARBA" id="ARBA00001974"/>
    </source>
</evidence>
<dbReference type="GO" id="GO:0033765">
    <property type="term" value="F:steroid dehydrogenase activity, acting on the CH-CH group of donors"/>
    <property type="evidence" value="ECO:0007669"/>
    <property type="project" value="UniProtKB-ARBA"/>
</dbReference>
<comment type="cofactor">
    <cofactor evidence="2">
        <name>FAD</name>
        <dbReference type="ChEBI" id="CHEBI:57692"/>
    </cofactor>
</comment>
<dbReference type="SMART" id="SM00900">
    <property type="entry name" value="FMN_bind"/>
    <property type="match status" value="1"/>
</dbReference>
<feature type="domain" description="FMN-binding" evidence="10">
    <location>
        <begin position="49"/>
        <end position="123"/>
    </location>
</feature>
<evidence type="ECO:0000313" key="11">
    <source>
        <dbReference type="EMBL" id="CUO90731.1"/>
    </source>
</evidence>
<reference evidence="11 12" key="1">
    <citation type="submission" date="2015-09" db="EMBL/GenBank/DDBJ databases">
        <authorList>
            <consortium name="Pathogen Informatics"/>
        </authorList>
    </citation>
    <scope>NUCLEOTIDE SEQUENCE [LARGE SCALE GENOMIC DNA]</scope>
    <source>
        <strain evidence="11 12">2789STDY5834856</strain>
    </source>
</reference>
<dbReference type="OrthoDB" id="3169476at2"/>
<dbReference type="Pfam" id="PF04205">
    <property type="entry name" value="FMN_bind"/>
    <property type="match status" value="1"/>
</dbReference>
<evidence type="ECO:0000259" key="10">
    <source>
        <dbReference type="SMART" id="SM00900"/>
    </source>
</evidence>
<evidence type="ECO:0000256" key="7">
    <source>
        <dbReference type="ARBA" id="ARBA00023002"/>
    </source>
</evidence>
<sequence>MKRSLIKRLSAVVALTLSLSLVSCTTNNNANNDKNLSFTAGTYTATGKGNNGDIKIEVTVSDSKIEDIKVTESSETPGLGDVALDSMIESILSTQSIGVDTVTGATNSSNGLLEALEACLTEAGGDLDSLKVSVEKNGEDEVMETEVVVIGGGASGTAAALQATDDGGKVILVEMTASPAGQGTMAGGMFATSSTEQKEKGELVDNKWVYDQFINTSNYTANGGLLTKIIQNSGDTVDWLEENGCDLVLAHPATGGYYEHRSTHQADTLHGYAEGGTVALTKLHKSIEEKGGTVLYSTKATELIIEDGVVKGIIAEKADGGKLTINAQSVILATGGFGGNEEKVAETFGEGFGVSRVATNIGTGIELAKSAGAAASYEDAITMHYGVSRGGTKWNTTLNAALLNPYLHVDVDGNRFMNEEAFIFEPIKSSNVIKSLPQRTAYEIFDSTMIETVKEKGFAGITDVFSGELATDPTVFIEVGHPVNTAERYEASITPEDLTEEIEALVAEGKIIKAESPEELAEKLGMSNLVDTINRYNELCAAGEDTDHFKSAKYLDNLEGTLYAVKITPSVFLGTLGGIDINADCEVLDANGKAISGLYAAGSETNGAYGNSYVYFEGGTLGYAYGTGRIAGSSAVKNLSK</sequence>
<dbReference type="EMBL" id="CYZX01000019">
    <property type="protein sequence ID" value="CUO90731.1"/>
    <property type="molecule type" value="Genomic_DNA"/>
</dbReference>
<dbReference type="InterPro" id="IPR050315">
    <property type="entry name" value="FAD-oxidoreductase_2"/>
</dbReference>
<dbReference type="InterPro" id="IPR003953">
    <property type="entry name" value="FAD-dep_OxRdtase_2_FAD-bd"/>
</dbReference>
<organism evidence="11 12">
    <name type="scientific">Clostridium disporicum</name>
    <dbReference type="NCBI Taxonomy" id="84024"/>
    <lineage>
        <taxon>Bacteria</taxon>
        <taxon>Bacillati</taxon>
        <taxon>Bacillota</taxon>
        <taxon>Clostridia</taxon>
        <taxon>Eubacteriales</taxon>
        <taxon>Clostridiaceae</taxon>
        <taxon>Clostridium</taxon>
    </lineage>
</organism>
<keyword evidence="5" id="KW-0285">Flavoprotein</keyword>
<name>A0A174IWH5_9CLOT</name>
<evidence type="ECO:0000256" key="1">
    <source>
        <dbReference type="ARBA" id="ARBA00001917"/>
    </source>
</evidence>
<accession>A0A174IWH5</accession>
<dbReference type="AlphaFoldDB" id="A0A174IWH5"/>
<dbReference type="SUPFAM" id="SSF56425">
    <property type="entry name" value="Succinate dehydrogenase/fumarate reductase flavoprotein, catalytic domain"/>
    <property type="match status" value="1"/>
</dbReference>
<evidence type="ECO:0000256" key="3">
    <source>
        <dbReference type="ARBA" id="ARBA00013137"/>
    </source>
</evidence>
<evidence type="ECO:0000256" key="5">
    <source>
        <dbReference type="ARBA" id="ARBA00022630"/>
    </source>
</evidence>
<keyword evidence="9" id="KW-0732">Signal</keyword>
<dbReference type="PROSITE" id="PS51257">
    <property type="entry name" value="PROKAR_LIPOPROTEIN"/>
    <property type="match status" value="1"/>
</dbReference>
<dbReference type="GO" id="GO:0010181">
    <property type="term" value="F:FMN binding"/>
    <property type="evidence" value="ECO:0007669"/>
    <property type="project" value="InterPro"/>
</dbReference>
<dbReference type="InterPro" id="IPR036188">
    <property type="entry name" value="FAD/NAD-bd_sf"/>
</dbReference>
<dbReference type="RefSeq" id="WP_084759035.1">
    <property type="nucleotide sequence ID" value="NZ_CABIXQ010000019.1"/>
</dbReference>
<dbReference type="GO" id="GO:0008202">
    <property type="term" value="P:steroid metabolic process"/>
    <property type="evidence" value="ECO:0007669"/>
    <property type="project" value="UniProtKB-ARBA"/>
</dbReference>
<comment type="catalytic activity">
    <reaction evidence="8">
        <text>dihydrourocanate + A = urocanate + AH2</text>
        <dbReference type="Rhea" id="RHEA:36059"/>
        <dbReference type="ChEBI" id="CHEBI:13193"/>
        <dbReference type="ChEBI" id="CHEBI:17499"/>
        <dbReference type="ChEBI" id="CHEBI:27247"/>
        <dbReference type="ChEBI" id="CHEBI:72991"/>
        <dbReference type="EC" id="1.3.99.33"/>
    </reaction>
</comment>
<dbReference type="PANTHER" id="PTHR43400:SF10">
    <property type="entry name" value="3-OXOSTEROID 1-DEHYDROGENASE"/>
    <property type="match status" value="1"/>
</dbReference>
<dbReference type="GO" id="GO:0016020">
    <property type="term" value="C:membrane"/>
    <property type="evidence" value="ECO:0007669"/>
    <property type="project" value="InterPro"/>
</dbReference>
<dbReference type="EC" id="1.3.99.33" evidence="3"/>
<gene>
    <name evidence="11" type="primary">fccA2_1</name>
    <name evidence="11" type="ORF">ERS852471_02576</name>
</gene>
<feature type="chain" id="PRO_5008024644" description="Urocanate reductase" evidence="9">
    <location>
        <begin position="31"/>
        <end position="641"/>
    </location>
</feature>
<dbReference type="PANTHER" id="PTHR43400">
    <property type="entry name" value="FUMARATE REDUCTASE"/>
    <property type="match status" value="1"/>
</dbReference>
<dbReference type="InterPro" id="IPR027477">
    <property type="entry name" value="Succ_DH/fumarate_Rdtase_cat_sf"/>
</dbReference>
<evidence type="ECO:0000256" key="4">
    <source>
        <dbReference type="ARBA" id="ARBA00015872"/>
    </source>
</evidence>
<evidence type="ECO:0000256" key="9">
    <source>
        <dbReference type="SAM" id="SignalP"/>
    </source>
</evidence>
<evidence type="ECO:0000256" key="8">
    <source>
        <dbReference type="ARBA" id="ARBA00049922"/>
    </source>
</evidence>
<proteinExistence type="predicted"/>
<dbReference type="SUPFAM" id="SSF51905">
    <property type="entry name" value="FAD/NAD(P)-binding domain"/>
    <property type="match status" value="1"/>
</dbReference>
<keyword evidence="7" id="KW-0560">Oxidoreductase</keyword>
<evidence type="ECO:0000256" key="6">
    <source>
        <dbReference type="ARBA" id="ARBA00022827"/>
    </source>
</evidence>
<feature type="signal peptide" evidence="9">
    <location>
        <begin position="1"/>
        <end position="30"/>
    </location>
</feature>
<dbReference type="Pfam" id="PF00890">
    <property type="entry name" value="FAD_binding_2"/>
    <property type="match status" value="1"/>
</dbReference>
<dbReference type="Proteomes" id="UP000095594">
    <property type="component" value="Unassembled WGS sequence"/>
</dbReference>
<keyword evidence="6" id="KW-0274">FAD</keyword>
<dbReference type="Gene3D" id="3.50.50.60">
    <property type="entry name" value="FAD/NAD(P)-binding domain"/>
    <property type="match status" value="1"/>
</dbReference>
<evidence type="ECO:0000313" key="12">
    <source>
        <dbReference type="Proteomes" id="UP000095594"/>
    </source>
</evidence>